<dbReference type="EMBL" id="BMOD01000004">
    <property type="protein sequence ID" value="GGJ31000.1"/>
    <property type="molecule type" value="Genomic_DNA"/>
</dbReference>
<evidence type="ECO:0000313" key="2">
    <source>
        <dbReference type="Proteomes" id="UP000632222"/>
    </source>
</evidence>
<protein>
    <recommendedName>
        <fullName evidence="3">Tetratricopeptide repeat protein</fullName>
    </recommendedName>
</protein>
<comment type="caution">
    <text evidence="1">The sequence shown here is derived from an EMBL/GenBank/DDBJ whole genome shotgun (WGS) entry which is preliminary data.</text>
</comment>
<dbReference type="Pfam" id="PF13432">
    <property type="entry name" value="TPR_16"/>
    <property type="match status" value="1"/>
</dbReference>
<proteinExistence type="predicted"/>
<keyword evidence="2" id="KW-1185">Reference proteome</keyword>
<dbReference type="Proteomes" id="UP000632222">
    <property type="component" value="Unassembled WGS sequence"/>
</dbReference>
<evidence type="ECO:0000313" key="1">
    <source>
        <dbReference type="EMBL" id="GGJ31000.1"/>
    </source>
</evidence>
<accession>A0ABQ2CXM8</accession>
<sequence>MEGLQDTINYIHQVMQEDRFDLAFQTLDQIYPKKSEQERAQLALLAAELYALHGPELIDEGLGALMSAAELDETLAETPRFQVLRGFFLSYGEDTEDASEDALAGTQGDDTSRFFAACTLMNLGEDQQARDILHVLAEDRLPEHLKWRFHAWYGKLLDQAGEFQPAGEEYRSALRLVKVPWHQFVLSLDLSNVLLSQNELSDAQKLLEFIESYLDLVTPEQKLQYAYTLAQVHLNQSHYPDALKWIEEADRLEKELGDPSYGVALVFGQALMGLGRPAEALVHFKDALNLTETEASYCLHEIGIAHLDSDQPLEALENLQQVLRDPDYAYLPEAQADLADAEYRMGRLTEAETLAQDALEQGAVVPASLVLGNIAMDYYHLDEALNHYQRVADTAAEGGREWLVSQQMMADILVQQGFAQPDHILVHAEQALKFTDPSDDWYLTLQGYVSRAKDVLQQADQRTLN</sequence>
<dbReference type="SUPFAM" id="SSF48452">
    <property type="entry name" value="TPR-like"/>
    <property type="match status" value="1"/>
</dbReference>
<gene>
    <name evidence="1" type="ORF">GCM10008938_16340</name>
</gene>
<dbReference type="Gene3D" id="1.25.40.10">
    <property type="entry name" value="Tetratricopeptide repeat domain"/>
    <property type="match status" value="2"/>
</dbReference>
<dbReference type="InterPro" id="IPR011990">
    <property type="entry name" value="TPR-like_helical_dom_sf"/>
</dbReference>
<evidence type="ECO:0008006" key="3">
    <source>
        <dbReference type="Google" id="ProtNLM"/>
    </source>
</evidence>
<organism evidence="1 2">
    <name type="scientific">Deinococcus roseus</name>
    <dbReference type="NCBI Taxonomy" id="392414"/>
    <lineage>
        <taxon>Bacteria</taxon>
        <taxon>Thermotogati</taxon>
        <taxon>Deinococcota</taxon>
        <taxon>Deinococci</taxon>
        <taxon>Deinococcales</taxon>
        <taxon>Deinococcaceae</taxon>
        <taxon>Deinococcus</taxon>
    </lineage>
</organism>
<reference evidence="2" key="1">
    <citation type="journal article" date="2019" name="Int. J. Syst. Evol. Microbiol.">
        <title>The Global Catalogue of Microorganisms (GCM) 10K type strain sequencing project: providing services to taxonomists for standard genome sequencing and annotation.</title>
        <authorList>
            <consortium name="The Broad Institute Genomics Platform"/>
            <consortium name="The Broad Institute Genome Sequencing Center for Infectious Disease"/>
            <person name="Wu L."/>
            <person name="Ma J."/>
        </authorList>
    </citation>
    <scope>NUCLEOTIDE SEQUENCE [LARGE SCALE GENOMIC DNA]</scope>
    <source>
        <strain evidence="2">JCM 14370</strain>
    </source>
</reference>
<name>A0ABQ2CXM8_9DEIO</name>